<comment type="subcellular location">
    <subcellularLocation>
        <location evidence="1">Nucleus</location>
    </subcellularLocation>
</comment>
<reference evidence="5" key="1">
    <citation type="submission" date="2021-06" db="EMBL/GenBank/DDBJ databases">
        <title>Comparative genomics, transcriptomics and evolutionary studies reveal genomic signatures of adaptation to plant cell wall in hemibiotrophic fungi.</title>
        <authorList>
            <consortium name="DOE Joint Genome Institute"/>
            <person name="Baroncelli R."/>
            <person name="Diaz J.F."/>
            <person name="Benocci T."/>
            <person name="Peng M."/>
            <person name="Battaglia E."/>
            <person name="Haridas S."/>
            <person name="Andreopoulos W."/>
            <person name="Labutti K."/>
            <person name="Pangilinan J."/>
            <person name="Floch G.L."/>
            <person name="Makela M.R."/>
            <person name="Henrissat B."/>
            <person name="Grigoriev I.V."/>
            <person name="Crouch J.A."/>
            <person name="De Vries R.P."/>
            <person name="Sukno S.A."/>
            <person name="Thon M.R."/>
        </authorList>
    </citation>
    <scope>NUCLEOTIDE SEQUENCE</scope>
    <source>
        <strain evidence="5">MAFF235873</strain>
    </source>
</reference>
<dbReference type="Proteomes" id="UP001232148">
    <property type="component" value="Unassembled WGS sequence"/>
</dbReference>
<evidence type="ECO:0000256" key="3">
    <source>
        <dbReference type="SAM" id="Coils"/>
    </source>
</evidence>
<feature type="coiled-coil region" evidence="3">
    <location>
        <begin position="122"/>
        <end position="198"/>
    </location>
</feature>
<accession>A0AAD9LXP9</accession>
<keyword evidence="2" id="KW-0539">Nucleus</keyword>
<keyword evidence="3" id="KW-0175">Coiled coil</keyword>
<dbReference type="AlphaFoldDB" id="A0AAD9LXP9"/>
<evidence type="ECO:0000256" key="2">
    <source>
        <dbReference type="ARBA" id="ARBA00023242"/>
    </source>
</evidence>
<feature type="compositionally biased region" description="Polar residues" evidence="4">
    <location>
        <begin position="294"/>
        <end position="309"/>
    </location>
</feature>
<dbReference type="GO" id="GO:0006397">
    <property type="term" value="P:mRNA processing"/>
    <property type="evidence" value="ECO:0007669"/>
    <property type="project" value="InterPro"/>
</dbReference>
<dbReference type="GO" id="GO:0000445">
    <property type="term" value="C:THO complex part of transcription export complex"/>
    <property type="evidence" value="ECO:0007669"/>
    <property type="project" value="InterPro"/>
</dbReference>
<organism evidence="5 6">
    <name type="scientific">Colletotrichum zoysiae</name>
    <dbReference type="NCBI Taxonomy" id="1216348"/>
    <lineage>
        <taxon>Eukaryota</taxon>
        <taxon>Fungi</taxon>
        <taxon>Dikarya</taxon>
        <taxon>Ascomycota</taxon>
        <taxon>Pezizomycotina</taxon>
        <taxon>Sordariomycetes</taxon>
        <taxon>Hypocreomycetidae</taxon>
        <taxon>Glomerellales</taxon>
        <taxon>Glomerellaceae</taxon>
        <taxon>Colletotrichum</taxon>
        <taxon>Colletotrichum graminicola species complex</taxon>
    </lineage>
</organism>
<name>A0AAD9LXP9_9PEZI</name>
<comment type="caution">
    <text evidence="5">The sequence shown here is derived from an EMBL/GenBank/DDBJ whole genome shotgun (WGS) entry which is preliminary data.</text>
</comment>
<gene>
    <name evidence="5" type="ORF">LX32DRAFT_645793</name>
</gene>
<proteinExistence type="predicted"/>
<dbReference type="InterPro" id="IPR008501">
    <property type="entry name" value="THOC7/Mft1"/>
</dbReference>
<protein>
    <submittedName>
        <fullName evidence="5">Tho complex subunit 7</fullName>
    </submittedName>
</protein>
<dbReference type="EMBL" id="MU843059">
    <property type="protein sequence ID" value="KAK2022125.1"/>
    <property type="molecule type" value="Genomic_DNA"/>
</dbReference>
<evidence type="ECO:0000256" key="1">
    <source>
        <dbReference type="ARBA" id="ARBA00004123"/>
    </source>
</evidence>
<feature type="compositionally biased region" description="Basic and acidic residues" evidence="4">
    <location>
        <begin position="223"/>
        <end position="233"/>
    </location>
</feature>
<sequence>MASWNLLDDKEEQELHKTRLVNIEEKPFKRITKRLVSITTIANSQLKQQQPTPPPEDANGEGEADGETTTTKQEAAVKTLREIDQIKDDLTLDFAAFDSSIARLQFLLDANVRERERYKADQQRILEECQSVRANNARLREQLEGARATLAQRKEYDKLANALMAKGLRPRGEQESNLKKLEEEIRDLEKESETYAVTWRERRDQFSKIMDEGMLLRRQIRDEKEEVERREGMNEDGEEDGEASRDGQTPRHVSSGNVTPHPDSGAVPRPASALDGQSEEQADGLKPQPGGTGSFSRSGSAVPSRNGTPLPQHDDDEIEEGEDVEMDDQQDTQITSGGDTPHITVDAPDSMEVDN</sequence>
<feature type="compositionally biased region" description="Acidic residues" evidence="4">
    <location>
        <begin position="314"/>
        <end position="330"/>
    </location>
</feature>
<evidence type="ECO:0000313" key="6">
    <source>
        <dbReference type="Proteomes" id="UP001232148"/>
    </source>
</evidence>
<dbReference type="Pfam" id="PF05615">
    <property type="entry name" value="THOC7"/>
    <property type="match status" value="1"/>
</dbReference>
<feature type="region of interest" description="Disordered" evidence="4">
    <location>
        <begin position="42"/>
        <end position="73"/>
    </location>
</feature>
<feature type="region of interest" description="Disordered" evidence="4">
    <location>
        <begin position="223"/>
        <end position="355"/>
    </location>
</feature>
<evidence type="ECO:0000313" key="5">
    <source>
        <dbReference type="EMBL" id="KAK2022125.1"/>
    </source>
</evidence>
<keyword evidence="6" id="KW-1185">Reference proteome</keyword>
<evidence type="ECO:0000256" key="4">
    <source>
        <dbReference type="SAM" id="MobiDB-lite"/>
    </source>
</evidence>